<dbReference type="KEGG" id="mmyr:MXMO3_03005"/>
<keyword evidence="4" id="KW-0472">Membrane</keyword>
<feature type="coiled-coil region" evidence="2">
    <location>
        <begin position="147"/>
        <end position="188"/>
    </location>
</feature>
<feature type="coiled-coil region" evidence="2">
    <location>
        <begin position="227"/>
        <end position="254"/>
    </location>
</feature>
<dbReference type="InterPro" id="IPR006143">
    <property type="entry name" value="RND_pump_MFP"/>
</dbReference>
<keyword evidence="4" id="KW-1133">Transmembrane helix</keyword>
<protein>
    <recommendedName>
        <fullName evidence="7">Multidrug resistance protein MdtA</fullName>
    </recommendedName>
</protein>
<keyword evidence="4" id="KW-0812">Transmembrane</keyword>
<reference evidence="5 6" key="1">
    <citation type="submission" date="2017-05" db="EMBL/GenBank/DDBJ databases">
        <title>Genome Analysis of Maritalea myrionectae HL2708#5.</title>
        <authorList>
            <consortium name="Cotde Inc.-PKNU"/>
            <person name="Jang D."/>
            <person name="Oh H.-M."/>
        </authorList>
    </citation>
    <scope>NUCLEOTIDE SEQUENCE [LARGE SCALE GENOMIC DNA]</scope>
    <source>
        <strain evidence="5 6">HL2708#5</strain>
    </source>
</reference>
<evidence type="ECO:0000256" key="1">
    <source>
        <dbReference type="ARBA" id="ARBA00009477"/>
    </source>
</evidence>
<dbReference type="STRING" id="1122213.GCA_000423365_00696"/>
<dbReference type="NCBIfam" id="TIGR01730">
    <property type="entry name" value="RND_mfp"/>
    <property type="match status" value="1"/>
</dbReference>
<dbReference type="Proteomes" id="UP000258927">
    <property type="component" value="Chromosome"/>
</dbReference>
<dbReference type="AlphaFoldDB" id="A0A2R4MHM7"/>
<keyword evidence="6" id="KW-1185">Reference proteome</keyword>
<keyword evidence="2" id="KW-0175">Coiled coil</keyword>
<dbReference type="Gene3D" id="2.40.30.170">
    <property type="match status" value="1"/>
</dbReference>
<feature type="region of interest" description="Disordered" evidence="3">
    <location>
        <begin position="438"/>
        <end position="478"/>
    </location>
</feature>
<feature type="compositionally biased region" description="Polar residues" evidence="3">
    <location>
        <begin position="1"/>
        <end position="19"/>
    </location>
</feature>
<feature type="transmembrane region" description="Helical" evidence="4">
    <location>
        <begin position="33"/>
        <end position="55"/>
    </location>
</feature>
<dbReference type="GO" id="GO:0015562">
    <property type="term" value="F:efflux transmembrane transporter activity"/>
    <property type="evidence" value="ECO:0007669"/>
    <property type="project" value="TreeGrafter"/>
</dbReference>
<dbReference type="Gene3D" id="1.10.287.470">
    <property type="entry name" value="Helix hairpin bin"/>
    <property type="match status" value="1"/>
</dbReference>
<dbReference type="Gene3D" id="2.40.420.20">
    <property type="match status" value="1"/>
</dbReference>
<evidence type="ECO:0000313" key="6">
    <source>
        <dbReference type="Proteomes" id="UP000258927"/>
    </source>
</evidence>
<dbReference type="GO" id="GO:1990281">
    <property type="term" value="C:efflux pump complex"/>
    <property type="evidence" value="ECO:0007669"/>
    <property type="project" value="TreeGrafter"/>
</dbReference>
<accession>A0A2R4MHM7</accession>
<name>A0A2R4MHM7_9HYPH</name>
<proteinExistence type="inferred from homology"/>
<evidence type="ECO:0000256" key="3">
    <source>
        <dbReference type="SAM" id="MobiDB-lite"/>
    </source>
</evidence>
<feature type="compositionally biased region" description="Basic and acidic residues" evidence="3">
    <location>
        <begin position="450"/>
        <end position="461"/>
    </location>
</feature>
<feature type="region of interest" description="Disordered" evidence="3">
    <location>
        <begin position="1"/>
        <end position="21"/>
    </location>
</feature>
<dbReference type="EMBL" id="CP021330">
    <property type="protein sequence ID" value="AVX05512.1"/>
    <property type="molecule type" value="Genomic_DNA"/>
</dbReference>
<dbReference type="Gene3D" id="2.40.50.100">
    <property type="match status" value="1"/>
</dbReference>
<evidence type="ECO:0000256" key="2">
    <source>
        <dbReference type="SAM" id="Coils"/>
    </source>
</evidence>
<organism evidence="5 6">
    <name type="scientific">Maritalea myrionectae</name>
    <dbReference type="NCBI Taxonomy" id="454601"/>
    <lineage>
        <taxon>Bacteria</taxon>
        <taxon>Pseudomonadati</taxon>
        <taxon>Pseudomonadota</taxon>
        <taxon>Alphaproteobacteria</taxon>
        <taxon>Hyphomicrobiales</taxon>
        <taxon>Devosiaceae</taxon>
        <taxon>Maritalea</taxon>
    </lineage>
</organism>
<sequence length="478" mass="52772">MDRQVDQPTASEPVAQNPQPAAPKRRRVSFFGLLFRLLLAIAIIGGAGFFAFQMVSSRPEPPERQARERTFTVRTVEVNALSAQPNLTYFGEIVAAGSLDVRAQVVGEIVDIHPNVAAGNSISQGELIARIDDFAYRGALTEAKTSLAEAQLGATEARERLQLEEANLDFAREQLELSKRDLERAQTLLQSGALTQKNVDDRELLVSQREQALKQRQANIAIQQAQLDRQLASMERFEWQVERAERDLENTEIYAPFDAVINSEAIALGKIVNANEALVSLYRQDQLDVRFTMSDRQYGQIFADGLIDRPVEVVWEVEPENLTANGHITRAGAEIDAAKGGVQVYARLEDAQATTFRPGTFVKIFVPGREYENVIRLPETAIYDNRLIYTIEEGRMVSHDAEIVARDGAQLLVRADIKDGAEVITTRLAQAGDGLAVTVEGEAPPIPARGEGRRGDGERPAQGEQQPQSDDNATEGEE</sequence>
<evidence type="ECO:0000256" key="4">
    <source>
        <dbReference type="SAM" id="Phobius"/>
    </source>
</evidence>
<comment type="similarity">
    <text evidence="1">Belongs to the membrane fusion protein (MFP) (TC 8.A.1) family.</text>
</comment>
<dbReference type="PANTHER" id="PTHR30469">
    <property type="entry name" value="MULTIDRUG RESISTANCE PROTEIN MDTA"/>
    <property type="match status" value="1"/>
</dbReference>
<dbReference type="PANTHER" id="PTHR30469:SF15">
    <property type="entry name" value="HLYD FAMILY OF SECRETION PROTEINS"/>
    <property type="match status" value="1"/>
</dbReference>
<evidence type="ECO:0000313" key="5">
    <source>
        <dbReference type="EMBL" id="AVX05512.1"/>
    </source>
</evidence>
<gene>
    <name evidence="5" type="ORF">MXMO3_03005</name>
</gene>
<evidence type="ECO:0008006" key="7">
    <source>
        <dbReference type="Google" id="ProtNLM"/>
    </source>
</evidence>
<dbReference type="SUPFAM" id="SSF111369">
    <property type="entry name" value="HlyD-like secretion proteins"/>
    <property type="match status" value="2"/>
</dbReference>